<feature type="transmembrane region" description="Helical" evidence="11">
    <location>
        <begin position="228"/>
        <end position="253"/>
    </location>
</feature>
<evidence type="ECO:0000256" key="11">
    <source>
        <dbReference type="RuleBase" id="RU364061"/>
    </source>
</evidence>
<reference evidence="13" key="1">
    <citation type="thesis" date="2020" institute="ProQuest LLC" country="789 East Eisenhower Parkway, Ann Arbor, MI, USA">
        <title>Comparative Genomics and Chromosome Evolution.</title>
        <authorList>
            <person name="Mudd A.B."/>
        </authorList>
    </citation>
    <scope>NUCLEOTIDE SEQUENCE</scope>
    <source>
        <strain evidence="13">HN-11 Male</strain>
        <tissue evidence="13">Kidney and liver</tissue>
    </source>
</reference>
<sequence>MGTWLTLDIISYFSLDLIGIPGNLIILFAFLHTFHSQGKVSTGEIILSKLALSNLLVILTWGLPITLQATGTYMVFGDLSCQISLYFYCVGRAMSVSTTSLLGCFQCISITPSNRRWLRVKRNFPNHLFTLMLFLWTFNLIISSTRLAYSTANIDNITSRYIMSYNFCFVIFPNYLLYIGNGIIYVVRDLFFLSLMMLSSSYLLYVFYQHGKQVKRVPTLNTTHAEMRAAKAVFTLVMMYIVSFGLDNLFWILTLCTFPLSPRFTDARIFFDSCYSAISPIVIISTNRKIQMGLKCSRKKRDLQTVKTISNYVTRKRYE</sequence>
<evidence type="ECO:0000256" key="2">
    <source>
        <dbReference type="ARBA" id="ARBA00010663"/>
    </source>
</evidence>
<dbReference type="GO" id="GO:0005886">
    <property type="term" value="C:plasma membrane"/>
    <property type="evidence" value="ECO:0007669"/>
    <property type="project" value="UniProtKB-SubCell"/>
</dbReference>
<keyword evidence="6 11" id="KW-1133">Transmembrane helix</keyword>
<accession>A0A8J6EK81</accession>
<dbReference type="PANTHER" id="PTHR24062">
    <property type="entry name" value="VOMERONASAL TYPE-1 RECEPTOR"/>
    <property type="match status" value="1"/>
</dbReference>
<evidence type="ECO:0000256" key="8">
    <source>
        <dbReference type="ARBA" id="ARBA00023136"/>
    </source>
</evidence>
<comment type="caution">
    <text evidence="13">The sequence shown here is derived from an EMBL/GenBank/DDBJ whole genome shotgun (WGS) entry which is preliminary data.</text>
</comment>
<dbReference type="Proteomes" id="UP000770717">
    <property type="component" value="Unassembled WGS sequence"/>
</dbReference>
<dbReference type="GO" id="GO:0016503">
    <property type="term" value="F:pheromone receptor activity"/>
    <property type="evidence" value="ECO:0007669"/>
    <property type="project" value="InterPro"/>
</dbReference>
<feature type="transmembrane region" description="Helical" evidence="11">
    <location>
        <begin position="190"/>
        <end position="208"/>
    </location>
</feature>
<dbReference type="EMBL" id="WNTK01000279">
    <property type="protein sequence ID" value="KAG9470471.1"/>
    <property type="molecule type" value="Genomic_DNA"/>
</dbReference>
<evidence type="ECO:0000256" key="7">
    <source>
        <dbReference type="ARBA" id="ARBA00023040"/>
    </source>
</evidence>
<dbReference type="InterPro" id="IPR004072">
    <property type="entry name" value="Vmron_rcpt_1"/>
</dbReference>
<protein>
    <recommendedName>
        <fullName evidence="11">Vomeronasal type-1 receptor</fullName>
    </recommendedName>
</protein>
<evidence type="ECO:0000256" key="3">
    <source>
        <dbReference type="ARBA" id="ARBA00022475"/>
    </source>
</evidence>
<evidence type="ECO:0000259" key="12">
    <source>
        <dbReference type="PROSITE" id="PS50262"/>
    </source>
</evidence>
<evidence type="ECO:0000313" key="13">
    <source>
        <dbReference type="EMBL" id="KAG9470471.1"/>
    </source>
</evidence>
<dbReference type="AlphaFoldDB" id="A0A8J6EK81"/>
<keyword evidence="7 11" id="KW-0297">G-protein coupled receptor</keyword>
<proteinExistence type="inferred from homology"/>
<dbReference type="SUPFAM" id="SSF81321">
    <property type="entry name" value="Family A G protein-coupled receptor-like"/>
    <property type="match status" value="1"/>
</dbReference>
<feature type="transmembrane region" description="Helical" evidence="11">
    <location>
        <begin position="12"/>
        <end position="34"/>
    </location>
</feature>
<dbReference type="Pfam" id="PF03402">
    <property type="entry name" value="V1R"/>
    <property type="match status" value="1"/>
</dbReference>
<comment type="subcellular location">
    <subcellularLocation>
        <location evidence="1 11">Cell membrane</location>
        <topology evidence="1 11">Multi-pass membrane protein</topology>
    </subcellularLocation>
</comment>
<evidence type="ECO:0000256" key="6">
    <source>
        <dbReference type="ARBA" id="ARBA00022989"/>
    </source>
</evidence>
<keyword evidence="10 11" id="KW-0807">Transducer</keyword>
<organism evidence="13 14">
    <name type="scientific">Eleutherodactylus coqui</name>
    <name type="common">Puerto Rican coqui</name>
    <dbReference type="NCBI Taxonomy" id="57060"/>
    <lineage>
        <taxon>Eukaryota</taxon>
        <taxon>Metazoa</taxon>
        <taxon>Chordata</taxon>
        <taxon>Craniata</taxon>
        <taxon>Vertebrata</taxon>
        <taxon>Euteleostomi</taxon>
        <taxon>Amphibia</taxon>
        <taxon>Batrachia</taxon>
        <taxon>Anura</taxon>
        <taxon>Neobatrachia</taxon>
        <taxon>Hyloidea</taxon>
        <taxon>Eleutherodactylidae</taxon>
        <taxon>Eleutherodactylinae</taxon>
        <taxon>Eleutherodactylus</taxon>
        <taxon>Eleutherodactylus</taxon>
    </lineage>
</organism>
<dbReference type="InterPro" id="IPR017452">
    <property type="entry name" value="GPCR_Rhodpsn_7TM"/>
</dbReference>
<feature type="transmembrane region" description="Helical" evidence="11">
    <location>
        <begin position="161"/>
        <end position="178"/>
    </location>
</feature>
<evidence type="ECO:0000313" key="14">
    <source>
        <dbReference type="Proteomes" id="UP000770717"/>
    </source>
</evidence>
<evidence type="ECO:0000256" key="10">
    <source>
        <dbReference type="ARBA" id="ARBA00023224"/>
    </source>
</evidence>
<keyword evidence="14" id="KW-1185">Reference proteome</keyword>
<keyword evidence="5 11" id="KW-0812">Transmembrane</keyword>
<feature type="domain" description="G-protein coupled receptors family 1 profile" evidence="12">
    <location>
        <begin position="22"/>
        <end position="283"/>
    </location>
</feature>
<dbReference type="OrthoDB" id="9606139at2759"/>
<evidence type="ECO:0000256" key="9">
    <source>
        <dbReference type="ARBA" id="ARBA00023170"/>
    </source>
</evidence>
<feature type="transmembrane region" description="Helical" evidence="11">
    <location>
        <begin position="128"/>
        <end position="149"/>
    </location>
</feature>
<name>A0A8J6EK81_ELECQ</name>
<gene>
    <name evidence="13" type="ORF">GDO78_017713</name>
</gene>
<evidence type="ECO:0000256" key="4">
    <source>
        <dbReference type="ARBA" id="ARBA00022507"/>
    </source>
</evidence>
<keyword evidence="9 11" id="KW-0675">Receptor</keyword>
<evidence type="ECO:0000256" key="5">
    <source>
        <dbReference type="ARBA" id="ARBA00022692"/>
    </source>
</evidence>
<keyword evidence="8 11" id="KW-0472">Membrane</keyword>
<dbReference type="GO" id="GO:0019236">
    <property type="term" value="P:response to pheromone"/>
    <property type="evidence" value="ECO:0007669"/>
    <property type="project" value="UniProtKB-KW"/>
</dbReference>
<dbReference type="Gene3D" id="1.20.1070.10">
    <property type="entry name" value="Rhodopsin 7-helix transmembrane proteins"/>
    <property type="match status" value="1"/>
</dbReference>
<comment type="similarity">
    <text evidence="2 11">Belongs to the G-protein coupled receptor 1 family.</text>
</comment>
<feature type="transmembrane region" description="Helical" evidence="11">
    <location>
        <begin position="46"/>
        <end position="65"/>
    </location>
</feature>
<keyword evidence="4 11" id="KW-0589">Pheromone response</keyword>
<evidence type="ECO:0000256" key="1">
    <source>
        <dbReference type="ARBA" id="ARBA00004651"/>
    </source>
</evidence>
<dbReference type="PROSITE" id="PS50262">
    <property type="entry name" value="G_PROTEIN_RECEP_F1_2"/>
    <property type="match status" value="1"/>
</dbReference>
<keyword evidence="3 11" id="KW-1003">Cell membrane</keyword>